<dbReference type="InterPro" id="IPR051017">
    <property type="entry name" value="Aldolase-II_Adducin_sf"/>
</dbReference>
<dbReference type="PANTHER" id="PTHR10672:SF3">
    <property type="entry name" value="PROTEIN HU-LI TAI SHAO"/>
    <property type="match status" value="1"/>
</dbReference>
<dbReference type="InterPro" id="IPR001303">
    <property type="entry name" value="Aldolase_II/adducin_N"/>
</dbReference>
<evidence type="ECO:0000256" key="1">
    <source>
        <dbReference type="ARBA" id="ARBA00006274"/>
    </source>
</evidence>
<dbReference type="EMBL" id="GHBP01005975">
    <property type="protein sequence ID" value="NDJ93996.1"/>
    <property type="molecule type" value="Transcribed_RNA"/>
</dbReference>
<comment type="similarity">
    <text evidence="1">Belongs to the aldolase class II family. Adducin subfamily.</text>
</comment>
<dbReference type="GO" id="GO:0014069">
    <property type="term" value="C:postsynaptic density"/>
    <property type="evidence" value="ECO:0007669"/>
    <property type="project" value="TreeGrafter"/>
</dbReference>
<evidence type="ECO:0000259" key="3">
    <source>
        <dbReference type="Pfam" id="PF00596"/>
    </source>
</evidence>
<keyword evidence="2" id="KW-0812">Transmembrane</keyword>
<keyword evidence="2" id="KW-1133">Transmembrane helix</keyword>
<feature type="transmembrane region" description="Helical" evidence="2">
    <location>
        <begin position="131"/>
        <end position="153"/>
    </location>
</feature>
<name>A0A6G3MJA1_HENSL</name>
<dbReference type="GO" id="GO:0051015">
    <property type="term" value="F:actin filament binding"/>
    <property type="evidence" value="ECO:0007669"/>
    <property type="project" value="TreeGrafter"/>
</dbReference>
<sequence length="165" mass="19487">MNNFSLNLFNVKKIGLKIDDIIDNEMNKNEKIDRCKLASLFHLLRFYHWDNSIHNHITLKLKENEYLINPYNYMSYEITASNLIKVNSDNTILNSPSSGFCINKKTIDIHSTVFKSRPEAKCIAHLQIPCLLTVCSIIVIFRYAQLPLVYYLYVKMRYQLERFLM</sequence>
<dbReference type="Pfam" id="PF00596">
    <property type="entry name" value="Aldolase_II"/>
    <property type="match status" value="1"/>
</dbReference>
<protein>
    <submittedName>
        <fullName evidence="4">Alpha-adducin (Trinotate prediction)</fullName>
    </submittedName>
</protein>
<dbReference type="InterPro" id="IPR036409">
    <property type="entry name" value="Aldolase_II/adducin_N_sf"/>
</dbReference>
<dbReference type="Gene3D" id="3.40.225.10">
    <property type="entry name" value="Class II aldolase/adducin N-terminal domain"/>
    <property type="match status" value="1"/>
</dbReference>
<dbReference type="AlphaFoldDB" id="A0A6G3MJA1"/>
<dbReference type="GO" id="GO:0005856">
    <property type="term" value="C:cytoskeleton"/>
    <property type="evidence" value="ECO:0007669"/>
    <property type="project" value="TreeGrafter"/>
</dbReference>
<organism evidence="4">
    <name type="scientific">Henneguya salminicola</name>
    <name type="common">Myxosporean</name>
    <dbReference type="NCBI Taxonomy" id="69463"/>
    <lineage>
        <taxon>Eukaryota</taxon>
        <taxon>Metazoa</taxon>
        <taxon>Cnidaria</taxon>
        <taxon>Myxozoa</taxon>
        <taxon>Myxosporea</taxon>
        <taxon>Bivalvulida</taxon>
        <taxon>Platysporina</taxon>
        <taxon>Myxobolidae</taxon>
        <taxon>Henneguya</taxon>
    </lineage>
</organism>
<proteinExistence type="inferred from homology"/>
<reference evidence="4" key="1">
    <citation type="submission" date="2018-11" db="EMBL/GenBank/DDBJ databases">
        <title>Henneguya salminicola genome and transcriptome.</title>
        <authorList>
            <person name="Yahalomi D."/>
            <person name="Atkinson S.D."/>
            <person name="Neuhof M."/>
            <person name="Chang E.S."/>
            <person name="Philippe H."/>
            <person name="Cartwright P."/>
            <person name="Bartholomew J.L."/>
            <person name="Huchon D."/>
        </authorList>
    </citation>
    <scope>NUCLEOTIDE SEQUENCE</scope>
    <source>
        <strain evidence="4">Hz1</strain>
        <tissue evidence="4">Whole</tissue>
    </source>
</reference>
<accession>A0A6G3MJA1</accession>
<dbReference type="GO" id="GO:0005886">
    <property type="term" value="C:plasma membrane"/>
    <property type="evidence" value="ECO:0007669"/>
    <property type="project" value="UniProtKB-SubCell"/>
</dbReference>
<evidence type="ECO:0000256" key="2">
    <source>
        <dbReference type="SAM" id="Phobius"/>
    </source>
</evidence>
<keyword evidence="2" id="KW-0472">Membrane</keyword>
<feature type="domain" description="Class II aldolase/adducin N-terminal" evidence="3">
    <location>
        <begin position="36"/>
        <end position="138"/>
    </location>
</feature>
<dbReference type="SUPFAM" id="SSF53639">
    <property type="entry name" value="AraD/HMP-PK domain-like"/>
    <property type="match status" value="1"/>
</dbReference>
<dbReference type="PANTHER" id="PTHR10672">
    <property type="entry name" value="ADDUCIN"/>
    <property type="match status" value="1"/>
</dbReference>
<evidence type="ECO:0000313" key="4">
    <source>
        <dbReference type="EMBL" id="NDJ93996.1"/>
    </source>
</evidence>